<name>H2EFR1_9VIRU</name>
<protein>
    <submittedName>
        <fullName evidence="1">Uncharacterized protein</fullName>
    </submittedName>
</protein>
<gene>
    <name evidence="1" type="ORF">mv_R1124</name>
</gene>
<proteinExistence type="predicted"/>
<organism evidence="1">
    <name type="scientific">Moumouvirus sp. 'Monve'</name>
    <dbReference type="NCBI Taxonomy" id="1128131"/>
    <lineage>
        <taxon>Viruses</taxon>
        <taxon>Varidnaviria</taxon>
        <taxon>Bamfordvirae</taxon>
        <taxon>Nucleocytoviricota</taxon>
        <taxon>Megaviricetes</taxon>
        <taxon>Imitervirales</taxon>
        <taxon>Mimiviridae</taxon>
        <taxon>Megamimivirinae</taxon>
        <taxon>Moumouvirus</taxon>
    </lineage>
</organism>
<accession>H2EFR1</accession>
<sequence>MNCLVKLSKNKVIKDLLKSFMSIGYKICYN</sequence>
<evidence type="ECO:0000313" key="1">
    <source>
        <dbReference type="EMBL" id="AEX63326.1"/>
    </source>
</evidence>
<dbReference type="EMBL" id="JN885999">
    <property type="protein sequence ID" value="AEX63326.1"/>
    <property type="molecule type" value="Genomic_DNA"/>
</dbReference>
<reference evidence="1" key="1">
    <citation type="submission" date="2011-10" db="EMBL/GenBank/DDBJ databases">
        <title>Provirophages and transpovirons: unique mobilome of giant viruses.</title>
        <authorList>
            <person name="Desnues C."/>
            <person name="LaScola B."/>
            <person name="Yutin N."/>
            <person name="Fournous G."/>
            <person name="Koonin E."/>
            <person name="Raoult D."/>
        </authorList>
    </citation>
    <scope>NUCLEOTIDE SEQUENCE</scope>
    <source>
        <strain evidence="1">Mv13-mv</strain>
    </source>
</reference>